<dbReference type="SUPFAM" id="SSF52540">
    <property type="entry name" value="P-loop containing nucleoside triphosphate hydrolases"/>
    <property type="match status" value="1"/>
</dbReference>
<dbReference type="PANTHER" id="PTHR11017:SF573">
    <property type="entry name" value="ADP-RIBOSYL CYCLASE_CYCLIC ADP-RIBOSE HYDROLASE"/>
    <property type="match status" value="1"/>
</dbReference>
<dbReference type="InterPro" id="IPR000157">
    <property type="entry name" value="TIR_dom"/>
</dbReference>
<sequence>MDLLEFFSFLLIISFLLCRLLFLISCRLLLSTFSWAVDKIKYLPVTLGISANNVGEESSSSFKTLNSSPEWKYDVFLSFAGKDTGLNFTNHLYKAFSRSGIRCFRDDVDLQKGKDINSPFRAIEDSLCVVLVISKNYAKSTWCLDELQKILEPQNTSVRRVFPIFYNVNPADVRDQRESFGKALAEFEKKFKEDKTRVKMWRAALSQIGNLSGWVTRDKHGADIIKNIVGEVWSFLSPKLPSLEDNLVGIDSKVADVISFLEIWLDDKRFVGIWGMGGMGKTTLARVVYKKLKRSGIFENCHFLGGTGIKNMTICPCNEKVLVVVDDIDDMSQLNNLVGSPIWFGKGSRIIITTRDRNVLSSLGEERIYELKTMKNDESLQIFLEKAFNKNHPEEKYLEYSKFVVKYAGGLPLALQALGSYFCGKSEEAVWRNALEKLKQINPHKDILDVLKISYDGLDEQEQSIFLDIVCLFKRWDKEEVTQILNACDLNPILGINVLIEKNLLVENEHGELDMHDLYEELGWHISPNSRLGKFAEIKEVLENNKGSGEIQSIVMGNKDPIYEKIVVHPEAFSKMSKIRLLILNCETKIHPVAFSISGALKFVRWPYFPKEALPLLWDEPIELVHIEMPNSKMKQLWNGIKSMNHLKFIDLSGSHDLTETPDFSNVQCLGHLCLSGCISLVTVHESLGVLKELVEVDLHDCRNLNNLPSKLETNSLRMLDLGGCNNVKKLPEFGEGMKKLLYLDASYTAITSLPESLGSLTGLRFLNLSGTGFRNLPTGCFSGLVGLVFLSLEGCKWLVSLPRLPSQLTRLEVGCCCSMERSLDEQLLDWVTSLDHECRGQTKYVISDEGEEYLPLTGMADVLLFHKREDFEVESEYHPLRNFFAIMPLRDRIPSWFDPNIKYYDEGYITECEIKVDVPPNFRASKWSGIVACLHIKGPDYSGVISWSSKALEDDEYKGCAELPYGIRRLSEDGLCVMVLEFNEGTCWQYLRGDSNSLHIQLSSRYKERFSCGSMGILGYGWRVICKEDIQKWSNPNQFNQFTQLHHVPPSEVKLPWRLLRKLLGLERRSTAFTKVEASDHNEA</sequence>
<dbReference type="Gene3D" id="3.40.50.10140">
    <property type="entry name" value="Toll/interleukin-1 receptor homology (TIR) domain"/>
    <property type="match status" value="1"/>
</dbReference>
<evidence type="ECO:0000256" key="2">
    <source>
        <dbReference type="ARBA" id="ARBA00022737"/>
    </source>
</evidence>
<evidence type="ECO:0000259" key="5">
    <source>
        <dbReference type="PROSITE" id="PS50104"/>
    </source>
</evidence>
<dbReference type="FunFam" id="3.40.50.10140:FF:000007">
    <property type="entry name" value="Disease resistance protein (TIR-NBS-LRR class)"/>
    <property type="match status" value="1"/>
</dbReference>
<dbReference type="SMART" id="SM00255">
    <property type="entry name" value="TIR"/>
    <property type="match status" value="1"/>
</dbReference>
<protein>
    <recommendedName>
        <fullName evidence="5">TIR domain-containing protein</fullName>
    </recommendedName>
</protein>
<dbReference type="PANTHER" id="PTHR11017">
    <property type="entry name" value="LEUCINE-RICH REPEAT-CONTAINING PROTEIN"/>
    <property type="match status" value="1"/>
</dbReference>
<dbReference type="InterPro" id="IPR042197">
    <property type="entry name" value="Apaf_helical"/>
</dbReference>
<feature type="domain" description="TIR" evidence="5">
    <location>
        <begin position="71"/>
        <end position="208"/>
    </location>
</feature>
<accession>A0AAE1MX46</accession>
<dbReference type="GO" id="GO:0006952">
    <property type="term" value="P:defense response"/>
    <property type="evidence" value="ECO:0007669"/>
    <property type="project" value="InterPro"/>
</dbReference>
<keyword evidence="1" id="KW-0433">Leucine-rich repeat</keyword>
<evidence type="ECO:0000313" key="6">
    <source>
        <dbReference type="EMBL" id="KAK4278789.1"/>
    </source>
</evidence>
<proteinExistence type="predicted"/>
<dbReference type="Pfam" id="PF23282">
    <property type="entry name" value="WHD_ROQ1"/>
    <property type="match status" value="1"/>
</dbReference>
<dbReference type="EMBL" id="JAWXYG010000003">
    <property type="protein sequence ID" value="KAK4278789.1"/>
    <property type="molecule type" value="Genomic_DNA"/>
</dbReference>
<dbReference type="InterPro" id="IPR002182">
    <property type="entry name" value="NB-ARC"/>
</dbReference>
<dbReference type="Pfam" id="PF00931">
    <property type="entry name" value="NB-ARC"/>
    <property type="match status" value="2"/>
</dbReference>
<evidence type="ECO:0000256" key="1">
    <source>
        <dbReference type="ARBA" id="ARBA00022614"/>
    </source>
</evidence>
<evidence type="ECO:0000256" key="3">
    <source>
        <dbReference type="ARBA" id="ARBA00023027"/>
    </source>
</evidence>
<dbReference type="Gene3D" id="3.40.50.300">
    <property type="entry name" value="P-loop containing nucleotide triphosphate hydrolases"/>
    <property type="match status" value="2"/>
</dbReference>
<dbReference type="InterPro" id="IPR032675">
    <property type="entry name" value="LRR_dom_sf"/>
</dbReference>
<keyword evidence="4" id="KW-0812">Transmembrane</keyword>
<dbReference type="InterPro" id="IPR044974">
    <property type="entry name" value="Disease_R_plants"/>
</dbReference>
<dbReference type="AlphaFoldDB" id="A0AAE1MX46"/>
<gene>
    <name evidence="6" type="ORF">QN277_016588</name>
</gene>
<keyword evidence="3" id="KW-0520">NAD</keyword>
<dbReference type="PRINTS" id="PR00364">
    <property type="entry name" value="DISEASERSIST"/>
</dbReference>
<dbReference type="Gene3D" id="1.10.8.430">
    <property type="entry name" value="Helical domain of apoptotic protease-activating factors"/>
    <property type="match status" value="1"/>
</dbReference>
<organism evidence="6 7">
    <name type="scientific">Acacia crassicarpa</name>
    <name type="common">northern wattle</name>
    <dbReference type="NCBI Taxonomy" id="499986"/>
    <lineage>
        <taxon>Eukaryota</taxon>
        <taxon>Viridiplantae</taxon>
        <taxon>Streptophyta</taxon>
        <taxon>Embryophyta</taxon>
        <taxon>Tracheophyta</taxon>
        <taxon>Spermatophyta</taxon>
        <taxon>Magnoliopsida</taxon>
        <taxon>eudicotyledons</taxon>
        <taxon>Gunneridae</taxon>
        <taxon>Pentapetalae</taxon>
        <taxon>rosids</taxon>
        <taxon>fabids</taxon>
        <taxon>Fabales</taxon>
        <taxon>Fabaceae</taxon>
        <taxon>Caesalpinioideae</taxon>
        <taxon>mimosoid clade</taxon>
        <taxon>Acacieae</taxon>
        <taxon>Acacia</taxon>
    </lineage>
</organism>
<dbReference type="InterPro" id="IPR027417">
    <property type="entry name" value="P-loop_NTPase"/>
</dbReference>
<dbReference type="InterPro" id="IPR058192">
    <property type="entry name" value="WHD_ROQ1-like"/>
</dbReference>
<keyword evidence="2" id="KW-0677">Repeat</keyword>
<dbReference type="Pfam" id="PF01582">
    <property type="entry name" value="TIR"/>
    <property type="match status" value="1"/>
</dbReference>
<evidence type="ECO:0000256" key="4">
    <source>
        <dbReference type="SAM" id="Phobius"/>
    </source>
</evidence>
<dbReference type="PROSITE" id="PS50104">
    <property type="entry name" value="TIR"/>
    <property type="match status" value="1"/>
</dbReference>
<reference evidence="6" key="1">
    <citation type="submission" date="2023-10" db="EMBL/GenBank/DDBJ databases">
        <title>Chromosome-level genome of the transformable northern wattle, Acacia crassicarpa.</title>
        <authorList>
            <person name="Massaro I."/>
            <person name="Sinha N.R."/>
            <person name="Poethig S."/>
            <person name="Leichty A.R."/>
        </authorList>
    </citation>
    <scope>NUCLEOTIDE SEQUENCE</scope>
    <source>
        <strain evidence="6">Acra3RX</strain>
        <tissue evidence="6">Leaf</tissue>
    </source>
</reference>
<comment type="caution">
    <text evidence="6">The sequence shown here is derived from an EMBL/GenBank/DDBJ whole genome shotgun (WGS) entry which is preliminary data.</text>
</comment>
<dbReference type="GO" id="GO:0007165">
    <property type="term" value="P:signal transduction"/>
    <property type="evidence" value="ECO:0007669"/>
    <property type="project" value="InterPro"/>
</dbReference>
<dbReference type="Gene3D" id="3.80.10.10">
    <property type="entry name" value="Ribonuclease Inhibitor"/>
    <property type="match status" value="2"/>
</dbReference>
<keyword evidence="4" id="KW-1133">Transmembrane helix</keyword>
<dbReference type="InterPro" id="IPR035897">
    <property type="entry name" value="Toll_tir_struct_dom_sf"/>
</dbReference>
<dbReference type="Proteomes" id="UP001293593">
    <property type="component" value="Unassembled WGS sequence"/>
</dbReference>
<name>A0AAE1MX46_9FABA</name>
<keyword evidence="7" id="KW-1185">Reference proteome</keyword>
<dbReference type="GO" id="GO:0043531">
    <property type="term" value="F:ADP binding"/>
    <property type="evidence" value="ECO:0007669"/>
    <property type="project" value="InterPro"/>
</dbReference>
<feature type="transmembrane region" description="Helical" evidence="4">
    <location>
        <begin position="6"/>
        <end position="30"/>
    </location>
</feature>
<dbReference type="SUPFAM" id="SSF52058">
    <property type="entry name" value="L domain-like"/>
    <property type="match status" value="1"/>
</dbReference>
<dbReference type="SUPFAM" id="SSF52200">
    <property type="entry name" value="Toll/Interleukin receptor TIR domain"/>
    <property type="match status" value="1"/>
</dbReference>
<keyword evidence="4" id="KW-0472">Membrane</keyword>
<evidence type="ECO:0000313" key="7">
    <source>
        <dbReference type="Proteomes" id="UP001293593"/>
    </source>
</evidence>